<dbReference type="CDD" id="cd06170">
    <property type="entry name" value="LuxR_C_like"/>
    <property type="match status" value="1"/>
</dbReference>
<keyword evidence="2 6" id="KW-0238">DNA-binding</keyword>
<evidence type="ECO:0000256" key="3">
    <source>
        <dbReference type="PROSITE-ProRule" id="PRU00169"/>
    </source>
</evidence>
<dbReference type="SUPFAM" id="SSF46894">
    <property type="entry name" value="C-terminal effector domain of the bipartite response regulators"/>
    <property type="match status" value="1"/>
</dbReference>
<feature type="modified residue" description="4-aspartylphosphate" evidence="3">
    <location>
        <position position="49"/>
    </location>
</feature>
<dbReference type="GO" id="GO:0000160">
    <property type="term" value="P:phosphorelay signal transduction system"/>
    <property type="evidence" value="ECO:0007669"/>
    <property type="project" value="InterPro"/>
</dbReference>
<gene>
    <name evidence="6" type="ORF">CAL65_21190</name>
</gene>
<dbReference type="InterPro" id="IPR058245">
    <property type="entry name" value="NreC/VraR/RcsB-like_REC"/>
</dbReference>
<dbReference type="PANTHER" id="PTHR43214">
    <property type="entry name" value="TWO-COMPONENT RESPONSE REGULATOR"/>
    <property type="match status" value="1"/>
</dbReference>
<dbReference type="AlphaFoldDB" id="A0A3E0WIE5"/>
<name>A0A3E0WIE5_9GAMM</name>
<dbReference type="PROSITE" id="PS50043">
    <property type="entry name" value="HTH_LUXR_2"/>
    <property type="match status" value="1"/>
</dbReference>
<evidence type="ECO:0000259" key="4">
    <source>
        <dbReference type="PROSITE" id="PS50043"/>
    </source>
</evidence>
<evidence type="ECO:0000313" key="7">
    <source>
        <dbReference type="Proteomes" id="UP000256763"/>
    </source>
</evidence>
<dbReference type="Pfam" id="PF00196">
    <property type="entry name" value="GerE"/>
    <property type="match status" value="1"/>
</dbReference>
<dbReference type="PRINTS" id="PR00038">
    <property type="entry name" value="HTHLUXR"/>
</dbReference>
<comment type="caution">
    <text evidence="6">The sequence shown here is derived from an EMBL/GenBank/DDBJ whole genome shotgun (WGS) entry which is preliminary data.</text>
</comment>
<dbReference type="OrthoDB" id="9796655at2"/>
<evidence type="ECO:0000256" key="1">
    <source>
        <dbReference type="ARBA" id="ARBA00022553"/>
    </source>
</evidence>
<accession>A0A3E0WIE5</accession>
<dbReference type="PROSITE" id="PS50110">
    <property type="entry name" value="RESPONSE_REGULATORY"/>
    <property type="match status" value="1"/>
</dbReference>
<reference evidence="7" key="1">
    <citation type="submission" date="2017-05" db="EMBL/GenBank/DDBJ databases">
        <authorList>
            <person name="Sharma S."/>
            <person name="Sidhu C."/>
            <person name="Pinnaka A.K."/>
        </authorList>
    </citation>
    <scope>NUCLEOTIDE SEQUENCE [LARGE SCALE GENOMIC DNA]</scope>
    <source>
        <strain evidence="7">AK93</strain>
    </source>
</reference>
<dbReference type="SMART" id="SM00421">
    <property type="entry name" value="HTH_LUXR"/>
    <property type="match status" value="1"/>
</dbReference>
<feature type="domain" description="HTH luxR-type" evidence="4">
    <location>
        <begin position="129"/>
        <end position="194"/>
    </location>
</feature>
<evidence type="ECO:0000256" key="2">
    <source>
        <dbReference type="ARBA" id="ARBA00023125"/>
    </source>
</evidence>
<dbReference type="InterPro" id="IPR011006">
    <property type="entry name" value="CheY-like_superfamily"/>
</dbReference>
<dbReference type="Gene3D" id="3.40.50.2300">
    <property type="match status" value="1"/>
</dbReference>
<dbReference type="InterPro" id="IPR000792">
    <property type="entry name" value="Tscrpt_reg_LuxR_C"/>
</dbReference>
<evidence type="ECO:0000259" key="5">
    <source>
        <dbReference type="PROSITE" id="PS50110"/>
    </source>
</evidence>
<feature type="domain" description="Response regulatory" evidence="5">
    <location>
        <begin position="1"/>
        <end position="114"/>
    </location>
</feature>
<proteinExistence type="predicted"/>
<protein>
    <submittedName>
        <fullName evidence="6">DNA-binding response regulator</fullName>
    </submittedName>
</protein>
<organism evidence="6 7">
    <name type="scientific">Alkalilimnicola ehrlichii</name>
    <dbReference type="NCBI Taxonomy" id="351052"/>
    <lineage>
        <taxon>Bacteria</taxon>
        <taxon>Pseudomonadati</taxon>
        <taxon>Pseudomonadota</taxon>
        <taxon>Gammaproteobacteria</taxon>
        <taxon>Chromatiales</taxon>
        <taxon>Ectothiorhodospiraceae</taxon>
        <taxon>Alkalilimnicola</taxon>
    </lineage>
</organism>
<dbReference type="EMBL" id="NFZW01000038">
    <property type="protein sequence ID" value="RFA31897.1"/>
    <property type="molecule type" value="Genomic_DNA"/>
</dbReference>
<keyword evidence="1 3" id="KW-0597">Phosphoprotein</keyword>
<dbReference type="SUPFAM" id="SSF52172">
    <property type="entry name" value="CheY-like"/>
    <property type="match status" value="1"/>
</dbReference>
<dbReference type="GO" id="GO:0006355">
    <property type="term" value="P:regulation of DNA-templated transcription"/>
    <property type="evidence" value="ECO:0007669"/>
    <property type="project" value="InterPro"/>
</dbReference>
<dbReference type="InterPro" id="IPR039420">
    <property type="entry name" value="WalR-like"/>
</dbReference>
<dbReference type="InterPro" id="IPR001789">
    <property type="entry name" value="Sig_transdc_resp-reg_receiver"/>
</dbReference>
<evidence type="ECO:0000313" key="6">
    <source>
        <dbReference type="EMBL" id="RFA31897.1"/>
    </source>
</evidence>
<dbReference type="InterPro" id="IPR016032">
    <property type="entry name" value="Sig_transdc_resp-reg_C-effctor"/>
</dbReference>
<dbReference type="GO" id="GO:0003677">
    <property type="term" value="F:DNA binding"/>
    <property type="evidence" value="ECO:0007669"/>
    <property type="project" value="UniProtKB-KW"/>
</dbReference>
<dbReference type="PROSITE" id="PS00622">
    <property type="entry name" value="HTH_LUXR_1"/>
    <property type="match status" value="1"/>
</dbReference>
<dbReference type="Proteomes" id="UP000256763">
    <property type="component" value="Unassembled WGS sequence"/>
</dbReference>
<sequence>MADDHPLVREGLQARLEAQEGIEVVGIAACGQELIDKAQTLLPDVIVTDISMPGLSGLEASQILRRIKPELKILMLTMHDNKEYIRRAVACGADGYVLKDAPAEQMITALRQVSAGGSYFGSSVAEALLVEEDERLTQRETDILLLLIDGLSNREIGERLSISARTVETHRANIYRKIGANSLAGLFKYALRHGLVELE</sequence>
<keyword evidence="7" id="KW-1185">Reference proteome</keyword>
<dbReference type="SMART" id="SM00448">
    <property type="entry name" value="REC"/>
    <property type="match status" value="1"/>
</dbReference>
<dbReference type="Pfam" id="PF00072">
    <property type="entry name" value="Response_reg"/>
    <property type="match status" value="1"/>
</dbReference>
<dbReference type="CDD" id="cd17535">
    <property type="entry name" value="REC_NarL-like"/>
    <property type="match status" value="1"/>
</dbReference>